<comment type="caution">
    <text evidence="1">The sequence shown here is derived from an EMBL/GenBank/DDBJ whole genome shotgun (WGS) entry which is preliminary data.</text>
</comment>
<dbReference type="Proteomes" id="UP000019249">
    <property type="component" value="Unassembled WGS sequence"/>
</dbReference>
<sequence>MTKIRFLHIADLHLDSPFAGLSLLPEEIYSELQDAAARSLGKNNFTRDF</sequence>
<protein>
    <submittedName>
        <fullName evidence="1">Uncharacterized protein</fullName>
    </submittedName>
</protein>
<dbReference type="InterPro" id="IPR029052">
    <property type="entry name" value="Metallo-depent_PP-like"/>
</dbReference>
<keyword evidence="2" id="KW-1185">Reference proteome</keyword>
<organism evidence="1 2">
    <name type="scientific">Listeria floridensis FSL S10-1187</name>
    <dbReference type="NCBI Taxonomy" id="1265817"/>
    <lineage>
        <taxon>Bacteria</taxon>
        <taxon>Bacillati</taxon>
        <taxon>Bacillota</taxon>
        <taxon>Bacilli</taxon>
        <taxon>Bacillales</taxon>
        <taxon>Listeriaceae</taxon>
        <taxon>Listeria</taxon>
    </lineage>
</organism>
<evidence type="ECO:0000313" key="2">
    <source>
        <dbReference type="Proteomes" id="UP000019249"/>
    </source>
</evidence>
<gene>
    <name evidence="1" type="ORF">MFLO_00070</name>
</gene>
<dbReference type="EMBL" id="AODF01000001">
    <property type="protein sequence ID" value="EUJ33606.1"/>
    <property type="molecule type" value="Genomic_DNA"/>
</dbReference>
<proteinExistence type="predicted"/>
<dbReference type="SUPFAM" id="SSF56300">
    <property type="entry name" value="Metallo-dependent phosphatases"/>
    <property type="match status" value="1"/>
</dbReference>
<accession>A0ABP3B0Z1</accession>
<evidence type="ECO:0000313" key="1">
    <source>
        <dbReference type="EMBL" id="EUJ33606.1"/>
    </source>
</evidence>
<name>A0ABP3B0Z1_9LIST</name>
<reference evidence="1 2" key="1">
    <citation type="journal article" date="2014" name="Int. J. Syst. Evol. Microbiol.">
        <title>Listeria floridensis sp. nov., Listeria aquatica sp. nov., Listeria cornellensis sp. nov., Listeria riparia sp. nov. and Listeria grandensis sp. nov., from agricultural and natural environments.</title>
        <authorList>
            <person name="den Bakker H.C."/>
            <person name="Warchocki S."/>
            <person name="Wright E.M."/>
            <person name="Allred A.F."/>
            <person name="Ahlstrom C."/>
            <person name="Manuel C.S."/>
            <person name="Stasiewicz M.J."/>
            <person name="Burrell A."/>
            <person name="Roof S."/>
            <person name="Strawn L."/>
            <person name="Fortes E.D."/>
            <person name="Nightingale K.K."/>
            <person name="Kephart D."/>
            <person name="Wiedmann M."/>
        </authorList>
    </citation>
    <scope>NUCLEOTIDE SEQUENCE [LARGE SCALE GENOMIC DNA]</scope>
    <source>
        <strain evidence="1 2">FSL S10-1187</strain>
    </source>
</reference>
<dbReference type="RefSeq" id="WP_241433473.1">
    <property type="nucleotide sequence ID" value="NZ_AODF01000001.1"/>
</dbReference>